<evidence type="ECO:0000259" key="14">
    <source>
        <dbReference type="PROSITE" id="PS51066"/>
    </source>
</evidence>
<dbReference type="EC" id="4.2.99.18" evidence="2"/>
<dbReference type="InterPro" id="IPR000214">
    <property type="entry name" value="Znf_DNA_glyclase/AP_lyase"/>
</dbReference>
<keyword evidence="12" id="KW-0326">Glycosidase</keyword>
<dbReference type="PANTHER" id="PTHR42697">
    <property type="entry name" value="ENDONUCLEASE 8"/>
    <property type="match status" value="1"/>
</dbReference>
<evidence type="ECO:0000256" key="11">
    <source>
        <dbReference type="ARBA" id="ARBA00023268"/>
    </source>
</evidence>
<evidence type="ECO:0000256" key="7">
    <source>
        <dbReference type="ARBA" id="ARBA00022833"/>
    </source>
</evidence>
<dbReference type="SUPFAM" id="SSF57716">
    <property type="entry name" value="Glucocorticoid receptor-like (DNA-binding domain)"/>
    <property type="match status" value="1"/>
</dbReference>
<evidence type="ECO:0000313" key="16">
    <source>
        <dbReference type="EMBL" id="GAA3711352.1"/>
    </source>
</evidence>
<keyword evidence="6" id="KW-0378">Hydrolase</keyword>
<dbReference type="SMART" id="SM01232">
    <property type="entry name" value="H2TH"/>
    <property type="match status" value="1"/>
</dbReference>
<proteinExistence type="inferred from homology"/>
<dbReference type="CDD" id="cd08971">
    <property type="entry name" value="AcNei2_N"/>
    <property type="match status" value="1"/>
</dbReference>
<evidence type="ECO:0000256" key="6">
    <source>
        <dbReference type="ARBA" id="ARBA00022801"/>
    </source>
</evidence>
<dbReference type="EMBL" id="BAABCJ010000007">
    <property type="protein sequence ID" value="GAA3711352.1"/>
    <property type="molecule type" value="Genomic_DNA"/>
</dbReference>
<evidence type="ECO:0000259" key="15">
    <source>
        <dbReference type="PROSITE" id="PS51068"/>
    </source>
</evidence>
<dbReference type="PROSITE" id="PS51068">
    <property type="entry name" value="FPG_CAT"/>
    <property type="match status" value="1"/>
</dbReference>
<keyword evidence="4" id="KW-0227">DNA damage</keyword>
<evidence type="ECO:0000256" key="13">
    <source>
        <dbReference type="PROSITE-ProRule" id="PRU00391"/>
    </source>
</evidence>
<comment type="caution">
    <text evidence="16">The sequence shown here is derived from an EMBL/GenBank/DDBJ whole genome shotgun (WGS) entry which is preliminary data.</text>
</comment>
<evidence type="ECO:0000256" key="8">
    <source>
        <dbReference type="ARBA" id="ARBA00023125"/>
    </source>
</evidence>
<dbReference type="Gene3D" id="1.10.8.50">
    <property type="match status" value="1"/>
</dbReference>
<organism evidence="16 17">
    <name type="scientific">Zhihengliuella alba</name>
    <dbReference type="NCBI Taxonomy" id="547018"/>
    <lineage>
        <taxon>Bacteria</taxon>
        <taxon>Bacillati</taxon>
        <taxon>Actinomycetota</taxon>
        <taxon>Actinomycetes</taxon>
        <taxon>Micrococcales</taxon>
        <taxon>Micrococcaceae</taxon>
        <taxon>Zhihengliuella</taxon>
    </lineage>
</organism>
<reference evidence="17" key="1">
    <citation type="journal article" date="2019" name="Int. J. Syst. Evol. Microbiol.">
        <title>The Global Catalogue of Microorganisms (GCM) 10K type strain sequencing project: providing services to taxonomists for standard genome sequencing and annotation.</title>
        <authorList>
            <consortium name="The Broad Institute Genomics Platform"/>
            <consortium name="The Broad Institute Genome Sequencing Center for Infectious Disease"/>
            <person name="Wu L."/>
            <person name="Ma J."/>
        </authorList>
    </citation>
    <scope>NUCLEOTIDE SEQUENCE [LARGE SCALE GENOMIC DNA]</scope>
    <source>
        <strain evidence="17">JCM 16961</strain>
    </source>
</reference>
<protein>
    <recommendedName>
        <fullName evidence="2">DNA-(apurinic or apyrimidinic site) lyase</fullName>
        <ecNumber evidence="2">4.2.99.18</ecNumber>
    </recommendedName>
</protein>
<evidence type="ECO:0000256" key="12">
    <source>
        <dbReference type="ARBA" id="ARBA00023295"/>
    </source>
</evidence>
<evidence type="ECO:0000256" key="1">
    <source>
        <dbReference type="ARBA" id="ARBA00009409"/>
    </source>
</evidence>
<dbReference type="InterPro" id="IPR015886">
    <property type="entry name" value="H2TH_FPG"/>
</dbReference>
<dbReference type="PANTHER" id="PTHR42697:SF1">
    <property type="entry name" value="ENDONUCLEASE 8"/>
    <property type="match status" value="1"/>
</dbReference>
<dbReference type="InterPro" id="IPR044090">
    <property type="entry name" value="Nei2_N"/>
</dbReference>
<dbReference type="SMART" id="SM00898">
    <property type="entry name" value="Fapy_DNA_glyco"/>
    <property type="match status" value="1"/>
</dbReference>
<name>A0ABP7DX06_9MICC</name>
<gene>
    <name evidence="16" type="ORF">GCM10022377_26000</name>
</gene>
<evidence type="ECO:0000256" key="3">
    <source>
        <dbReference type="ARBA" id="ARBA00022723"/>
    </source>
</evidence>
<dbReference type="InterPro" id="IPR035937">
    <property type="entry name" value="FPG_N"/>
</dbReference>
<dbReference type="SUPFAM" id="SSF46946">
    <property type="entry name" value="S13-like H2TH domain"/>
    <property type="match status" value="1"/>
</dbReference>
<sequence>MPEGDSVHRAARMLDAALTGHVLTKTDFRVPQVATVDLAGRPVDSVCARGKHLLIRIGADPAQLLTMHTHLMMDGRWEVYAPGERWRVAGHKVRCVLTNSTFEAIGVDLGFLRLFPSRLEPQAVGHLGPDPLGRDWDPDEVRERMLQAPERAVGLALLDQRNMAGVGNIYRSEALFVCRVHPLTPVGEVPDLPRLIERCFLMLHANRDRERRKTTPAELREPYWAYKRAGRPCFRCGTPLDLLRIGPAKLQQDRDAYVCRTCQPDPAA</sequence>
<dbReference type="SUPFAM" id="SSF81624">
    <property type="entry name" value="N-terminal domain of MutM-like DNA repair proteins"/>
    <property type="match status" value="1"/>
</dbReference>
<keyword evidence="17" id="KW-1185">Reference proteome</keyword>
<keyword evidence="3" id="KW-0479">Metal-binding</keyword>
<dbReference type="InterPro" id="IPR012319">
    <property type="entry name" value="FPG_cat"/>
</dbReference>
<keyword evidence="9" id="KW-0234">DNA repair</keyword>
<keyword evidence="7" id="KW-0862">Zinc</keyword>
<dbReference type="PROSITE" id="PS51066">
    <property type="entry name" value="ZF_FPG_2"/>
    <property type="match status" value="1"/>
</dbReference>
<evidence type="ECO:0000256" key="2">
    <source>
        <dbReference type="ARBA" id="ARBA00012720"/>
    </source>
</evidence>
<keyword evidence="10" id="KW-0456">Lyase</keyword>
<dbReference type="RefSeq" id="WP_344885503.1">
    <property type="nucleotide sequence ID" value="NZ_BAABCJ010000007.1"/>
</dbReference>
<evidence type="ECO:0000256" key="10">
    <source>
        <dbReference type="ARBA" id="ARBA00023239"/>
    </source>
</evidence>
<comment type="similarity">
    <text evidence="1">Belongs to the FPG family.</text>
</comment>
<evidence type="ECO:0000256" key="4">
    <source>
        <dbReference type="ARBA" id="ARBA00022763"/>
    </source>
</evidence>
<dbReference type="InterPro" id="IPR010979">
    <property type="entry name" value="Ribosomal_uS13-like_H2TH"/>
</dbReference>
<dbReference type="Pfam" id="PF01149">
    <property type="entry name" value="Fapy_DNA_glyco"/>
    <property type="match status" value="1"/>
</dbReference>
<evidence type="ECO:0000313" key="17">
    <source>
        <dbReference type="Proteomes" id="UP001501536"/>
    </source>
</evidence>
<keyword evidence="8" id="KW-0238">DNA-binding</keyword>
<accession>A0ABP7DX06</accession>
<evidence type="ECO:0000256" key="9">
    <source>
        <dbReference type="ARBA" id="ARBA00023204"/>
    </source>
</evidence>
<dbReference type="Pfam" id="PF06831">
    <property type="entry name" value="H2TH"/>
    <property type="match status" value="1"/>
</dbReference>
<dbReference type="Gene3D" id="3.20.190.10">
    <property type="entry name" value="MutM-like, N-terminal"/>
    <property type="match status" value="1"/>
</dbReference>
<feature type="domain" description="Formamidopyrimidine-DNA glycosylase catalytic" evidence="15">
    <location>
        <begin position="2"/>
        <end position="164"/>
    </location>
</feature>
<feature type="domain" description="FPG-type" evidence="14">
    <location>
        <begin position="224"/>
        <end position="264"/>
    </location>
</feature>
<dbReference type="Proteomes" id="UP001501536">
    <property type="component" value="Unassembled WGS sequence"/>
</dbReference>
<keyword evidence="11" id="KW-0511">Multifunctional enzyme</keyword>
<keyword evidence="5 13" id="KW-0863">Zinc-finger</keyword>
<evidence type="ECO:0000256" key="5">
    <source>
        <dbReference type="ARBA" id="ARBA00022771"/>
    </source>
</evidence>